<sequence>MKDILIPIVFPDYKITVTTPRRDVDLLPWVQYDNFTIPSSTQSLSDLGHAGILLVKGTTGLTKYYEYGRYDYPENKGIVRRVPVPDAKTGSGGIDPQSLVPVLKRVSMVAGKNSRIQGVYLEALDVFDALNRRVILQKAKNKDANRRPYDLTSNSCIHFVKRLVEAAGIETPWLFDPRPNSYIGEFRADYRDLDFSPSTNRLVIEDIGEFTR</sequence>
<protein>
    <recommendedName>
        <fullName evidence="1">Type VI secretion system effector TseH-like domain-containing protein</fullName>
    </recommendedName>
</protein>
<dbReference type="PATRIC" id="fig|151081.8.peg.2835"/>
<dbReference type="OrthoDB" id="6399514at2"/>
<dbReference type="RefSeq" id="WP_045980001.1">
    <property type="nucleotide sequence ID" value="NZ_JXXY01000015.1"/>
</dbReference>
<organism evidence="2 3">
    <name type="scientific">Pseudoalteromonas ruthenica</name>
    <dbReference type="NCBI Taxonomy" id="151081"/>
    <lineage>
        <taxon>Bacteria</taxon>
        <taxon>Pseudomonadati</taxon>
        <taxon>Pseudomonadota</taxon>
        <taxon>Gammaproteobacteria</taxon>
        <taxon>Alteromonadales</taxon>
        <taxon>Pseudoalteromonadaceae</taxon>
        <taxon>Pseudoalteromonas</taxon>
    </lineage>
</organism>
<evidence type="ECO:0000313" key="3">
    <source>
        <dbReference type="Proteomes" id="UP000033664"/>
    </source>
</evidence>
<keyword evidence="3" id="KW-1185">Reference proteome</keyword>
<feature type="domain" description="Type VI secretion system effector TseH-like" evidence="1">
    <location>
        <begin position="5"/>
        <end position="164"/>
    </location>
</feature>
<comment type="caution">
    <text evidence="2">The sequence shown here is derived from an EMBL/GenBank/DDBJ whole genome shotgun (WGS) entry which is preliminary data.</text>
</comment>
<dbReference type="AlphaFoldDB" id="A0A0F4PJH1"/>
<dbReference type="InterPro" id="IPR057382">
    <property type="entry name" value="TseH"/>
</dbReference>
<dbReference type="EMBL" id="JXXZ01000006">
    <property type="protein sequence ID" value="KJZ00437.1"/>
    <property type="molecule type" value="Genomic_DNA"/>
</dbReference>
<proteinExistence type="predicted"/>
<accession>A0A0F4PJH1</accession>
<name>A0A0F4PJH1_9GAMM</name>
<evidence type="ECO:0000313" key="2">
    <source>
        <dbReference type="EMBL" id="KJZ00437.1"/>
    </source>
</evidence>
<evidence type="ECO:0000259" key="1">
    <source>
        <dbReference type="Pfam" id="PF25218"/>
    </source>
</evidence>
<dbReference type="Pfam" id="PF25218">
    <property type="entry name" value="TseH"/>
    <property type="match status" value="1"/>
</dbReference>
<dbReference type="Proteomes" id="UP000033664">
    <property type="component" value="Unassembled WGS sequence"/>
</dbReference>
<gene>
    <name evidence="2" type="ORF">TW72_07040</name>
</gene>
<reference evidence="2 3" key="1">
    <citation type="journal article" date="2015" name="BMC Genomics">
        <title>Genome mining reveals unlocked bioactive potential of marine Gram-negative bacteria.</title>
        <authorList>
            <person name="Machado H."/>
            <person name="Sonnenschein E.C."/>
            <person name="Melchiorsen J."/>
            <person name="Gram L."/>
        </authorList>
    </citation>
    <scope>NUCLEOTIDE SEQUENCE [LARGE SCALE GENOMIC DNA]</scope>
    <source>
        <strain evidence="2 3">S3137</strain>
    </source>
</reference>
<dbReference type="GeneID" id="58228238"/>